<gene>
    <name evidence="2" type="ORF">EI546_14880</name>
</gene>
<evidence type="ECO:0000313" key="3">
    <source>
        <dbReference type="Proteomes" id="UP000285517"/>
    </source>
</evidence>
<dbReference type="KEGG" id="aev:EI546_14880"/>
<protein>
    <submittedName>
        <fullName evidence="2">DUF4345 domain-containing protein</fullName>
    </submittedName>
</protein>
<accession>A0A410G6S6</accession>
<feature type="transmembrane region" description="Helical" evidence="1">
    <location>
        <begin position="12"/>
        <end position="31"/>
    </location>
</feature>
<keyword evidence="3" id="KW-1185">Reference proteome</keyword>
<dbReference type="Proteomes" id="UP000285517">
    <property type="component" value="Chromosome"/>
</dbReference>
<dbReference type="OrthoDB" id="1188911at2"/>
<dbReference type="AlphaFoldDB" id="A0A410G6S6"/>
<feature type="transmembrane region" description="Helical" evidence="1">
    <location>
        <begin position="106"/>
        <end position="124"/>
    </location>
</feature>
<keyword evidence="1" id="KW-0812">Transmembrane</keyword>
<feature type="transmembrane region" description="Helical" evidence="1">
    <location>
        <begin position="82"/>
        <end position="100"/>
    </location>
</feature>
<dbReference type="RefSeq" id="WP_128251285.1">
    <property type="nucleotide sequence ID" value="NZ_CP034951.1"/>
</dbReference>
<dbReference type="InterPro" id="IPR025597">
    <property type="entry name" value="DUF4345"/>
</dbReference>
<name>A0A410G6S6_9FLAO</name>
<dbReference type="EMBL" id="CP034951">
    <property type="protein sequence ID" value="QAA82921.1"/>
    <property type="molecule type" value="Genomic_DNA"/>
</dbReference>
<keyword evidence="1" id="KW-0472">Membrane</keyword>
<sequence>MTNNNSIPFIGKLHLILSILALVPIAIVYGTKSLVTEFFEIEVNTIDTSNMLRAIMCLYLAVCFVLFLGAWKSKYWRRATQLNIVFMLSLAAGRALSMILDGIPTQGYIVSIIVEVVLGLYSIYQIRKYDIP</sequence>
<evidence type="ECO:0000313" key="2">
    <source>
        <dbReference type="EMBL" id="QAA82921.1"/>
    </source>
</evidence>
<proteinExistence type="predicted"/>
<dbReference type="Pfam" id="PF14248">
    <property type="entry name" value="DUF4345"/>
    <property type="match status" value="1"/>
</dbReference>
<keyword evidence="1" id="KW-1133">Transmembrane helix</keyword>
<reference evidence="2 3" key="1">
    <citation type="submission" date="2019-01" db="EMBL/GenBank/DDBJ databases">
        <title>Complete genome sequencing of Aequorivita sp. H23M31.</title>
        <authorList>
            <person name="Bae J.-W."/>
        </authorList>
    </citation>
    <scope>NUCLEOTIDE SEQUENCE [LARGE SCALE GENOMIC DNA]</scope>
    <source>
        <strain evidence="2 3">H23M31</strain>
    </source>
</reference>
<feature type="transmembrane region" description="Helical" evidence="1">
    <location>
        <begin position="51"/>
        <end position="70"/>
    </location>
</feature>
<evidence type="ECO:0000256" key="1">
    <source>
        <dbReference type="SAM" id="Phobius"/>
    </source>
</evidence>
<organism evidence="2 3">
    <name type="scientific">Aequorivita ciconiae</name>
    <dbReference type="NCBI Taxonomy" id="2494375"/>
    <lineage>
        <taxon>Bacteria</taxon>
        <taxon>Pseudomonadati</taxon>
        <taxon>Bacteroidota</taxon>
        <taxon>Flavobacteriia</taxon>
        <taxon>Flavobacteriales</taxon>
        <taxon>Flavobacteriaceae</taxon>
        <taxon>Aequorivita</taxon>
    </lineage>
</organism>